<dbReference type="InterPro" id="IPR011008">
    <property type="entry name" value="Dimeric_a/b-barrel"/>
</dbReference>
<feature type="domain" description="NIPSNAP" evidence="2">
    <location>
        <begin position="100"/>
        <end position="199"/>
    </location>
</feature>
<dbReference type="InterPro" id="IPR012577">
    <property type="entry name" value="NIPSNAP"/>
</dbReference>
<protein>
    <submittedName>
        <fullName evidence="3">NIPSNAP family protein</fullName>
    </submittedName>
</protein>
<dbReference type="PANTHER" id="PTHR21017">
    <property type="entry name" value="NIPSNAP-RELATED"/>
    <property type="match status" value="1"/>
</dbReference>
<evidence type="ECO:0000256" key="1">
    <source>
        <dbReference type="ARBA" id="ARBA00005291"/>
    </source>
</evidence>
<organism evidence="3 4">
    <name type="scientific">Tectimicrobiota bacterium</name>
    <dbReference type="NCBI Taxonomy" id="2528274"/>
    <lineage>
        <taxon>Bacteria</taxon>
        <taxon>Pseudomonadati</taxon>
        <taxon>Nitrospinota/Tectimicrobiota group</taxon>
        <taxon>Candidatus Tectimicrobiota</taxon>
    </lineage>
</organism>
<proteinExistence type="inferred from homology"/>
<feature type="domain" description="NIPSNAP" evidence="2">
    <location>
        <begin position="3"/>
        <end position="69"/>
    </location>
</feature>
<dbReference type="SUPFAM" id="SSF54909">
    <property type="entry name" value="Dimeric alpha+beta barrel"/>
    <property type="match status" value="2"/>
</dbReference>
<reference evidence="3" key="1">
    <citation type="submission" date="2020-07" db="EMBL/GenBank/DDBJ databases">
        <title>Huge and variable diversity of episymbiotic CPR bacteria and DPANN archaea in groundwater ecosystems.</title>
        <authorList>
            <person name="He C.Y."/>
            <person name="Keren R."/>
            <person name="Whittaker M."/>
            <person name="Farag I.F."/>
            <person name="Doudna J."/>
            <person name="Cate J.H.D."/>
            <person name="Banfield J.F."/>
        </authorList>
    </citation>
    <scope>NUCLEOTIDE SEQUENCE</scope>
    <source>
        <strain evidence="3">NC_groundwater_763_Ag_S-0.2um_68_21</strain>
    </source>
</reference>
<dbReference type="PANTHER" id="PTHR21017:SF17">
    <property type="entry name" value="PROTEIN NIPSNAP"/>
    <property type="match status" value="1"/>
</dbReference>
<accession>A0A932MMT6</accession>
<dbReference type="Pfam" id="PF07978">
    <property type="entry name" value="NIPSNAP"/>
    <property type="match status" value="2"/>
</dbReference>
<dbReference type="InterPro" id="IPR051557">
    <property type="entry name" value="NipSnap_domain"/>
</dbReference>
<dbReference type="AlphaFoldDB" id="A0A932MMT6"/>
<comment type="caution">
    <text evidence="3">The sequence shown here is derived from an EMBL/GenBank/DDBJ whole genome shotgun (WGS) entry which is preliminary data.</text>
</comment>
<name>A0A932MMT6_UNCTE</name>
<comment type="similarity">
    <text evidence="1">Belongs to the NipSnap family.</text>
</comment>
<gene>
    <name evidence="3" type="ORF">HYZ11_05545</name>
</gene>
<dbReference type="Gene3D" id="3.30.70.100">
    <property type="match status" value="2"/>
</dbReference>
<dbReference type="EMBL" id="JACPUR010000014">
    <property type="protein sequence ID" value="MBI3127048.1"/>
    <property type="molecule type" value="Genomic_DNA"/>
</dbReference>
<sequence>MIYEIEIVRLAPRGWGEYAKEFARVFRKHDLGASLLGLFQADIGLLNRAMLVWAHEDGDQQARVRRALTNCCEVEGSTSRMYRTVPLLPRPLVGSWGGVYEVRTYQGHPGRMDDAVRAWEKHLPPRLKLSPCVALFFSEPAPDGSWEYVHFWPYRDLNHRAEVRGRAHEAGWPPGTIDYARGILKSQQSEIWLPAPFSPMH</sequence>
<evidence type="ECO:0000313" key="3">
    <source>
        <dbReference type="EMBL" id="MBI3127048.1"/>
    </source>
</evidence>
<dbReference type="Proteomes" id="UP000782312">
    <property type="component" value="Unassembled WGS sequence"/>
</dbReference>
<evidence type="ECO:0000313" key="4">
    <source>
        <dbReference type="Proteomes" id="UP000782312"/>
    </source>
</evidence>
<evidence type="ECO:0000259" key="2">
    <source>
        <dbReference type="Pfam" id="PF07978"/>
    </source>
</evidence>